<dbReference type="EMBL" id="RQHV01000032">
    <property type="protein sequence ID" value="TGN13182.1"/>
    <property type="molecule type" value="Genomic_DNA"/>
</dbReference>
<keyword evidence="3" id="KW-1185">Reference proteome</keyword>
<comment type="caution">
    <text evidence="2">The sequence shown here is derived from an EMBL/GenBank/DDBJ whole genome shotgun (WGS) entry which is preliminary data.</text>
</comment>
<dbReference type="Proteomes" id="UP000298264">
    <property type="component" value="Unassembled WGS sequence"/>
</dbReference>
<accession>A0A4R9LR78</accession>
<organism evidence="2 3">
    <name type="scientific">Leptospira ilyithenensis</name>
    <dbReference type="NCBI Taxonomy" id="2484901"/>
    <lineage>
        <taxon>Bacteria</taxon>
        <taxon>Pseudomonadati</taxon>
        <taxon>Spirochaetota</taxon>
        <taxon>Spirochaetia</taxon>
        <taxon>Leptospirales</taxon>
        <taxon>Leptospiraceae</taxon>
        <taxon>Leptospira</taxon>
    </lineage>
</organism>
<dbReference type="NCBIfam" id="NF047758">
    <property type="entry name" value="LIC12936_fam"/>
    <property type="match status" value="1"/>
</dbReference>
<dbReference type="AlphaFoldDB" id="A0A4R9LR78"/>
<evidence type="ECO:0000256" key="1">
    <source>
        <dbReference type="SAM" id="SignalP"/>
    </source>
</evidence>
<dbReference type="RefSeq" id="WP_135763236.1">
    <property type="nucleotide sequence ID" value="NZ_RQHV01000032.1"/>
</dbReference>
<feature type="chain" id="PRO_5020872996" evidence="1">
    <location>
        <begin position="20"/>
        <end position="240"/>
    </location>
</feature>
<sequence>MHIRFALIILLLGSVAIFAADDAKKEINQSDRTRLNPDGSIGLIPYNVKQQQRIDSIAKEVDEIHGQINEKLKFLNFEKKIKDSRYGQVSSAREIKLPYEPSYVQHSRYVMKLKGGGGAEGGGFALDEISFWSRKSLISKGKEPLTIYRDLKNSASGGGIKGLTLSIRTVTNADDSTSVYELEKIQSPWERIQLAIAYRNRLTDVLRTIDRYISGKGFLEAKEVKDSILEISIGGDFQEP</sequence>
<keyword evidence="1" id="KW-0732">Signal</keyword>
<dbReference type="OrthoDB" id="338814at2"/>
<proteinExistence type="predicted"/>
<evidence type="ECO:0000313" key="3">
    <source>
        <dbReference type="Proteomes" id="UP000298264"/>
    </source>
</evidence>
<feature type="signal peptide" evidence="1">
    <location>
        <begin position="1"/>
        <end position="19"/>
    </location>
</feature>
<dbReference type="InterPro" id="IPR058079">
    <property type="entry name" value="LIC_12936-like"/>
</dbReference>
<gene>
    <name evidence="2" type="ORF">EHS11_04610</name>
</gene>
<reference evidence="2" key="1">
    <citation type="journal article" date="2019" name="PLoS Negl. Trop. Dis.">
        <title>Revisiting the worldwide diversity of Leptospira species in the environment.</title>
        <authorList>
            <person name="Vincent A.T."/>
            <person name="Schiettekatte O."/>
            <person name="Bourhy P."/>
            <person name="Veyrier F.J."/>
            <person name="Picardeau M."/>
        </authorList>
    </citation>
    <scope>NUCLEOTIDE SEQUENCE [LARGE SCALE GENOMIC DNA]</scope>
    <source>
        <strain evidence="2">201400974</strain>
    </source>
</reference>
<protein>
    <submittedName>
        <fullName evidence="2">Uncharacterized protein</fullName>
    </submittedName>
</protein>
<name>A0A4R9LR78_9LEPT</name>
<evidence type="ECO:0000313" key="2">
    <source>
        <dbReference type="EMBL" id="TGN13182.1"/>
    </source>
</evidence>